<evidence type="ECO:0000313" key="2">
    <source>
        <dbReference type="Proteomes" id="UP000030351"/>
    </source>
</evidence>
<dbReference type="OrthoDB" id="9895297at2"/>
<dbReference type="Proteomes" id="UP000030351">
    <property type="component" value="Unassembled WGS sequence"/>
</dbReference>
<sequence>MKTTLSPELQAWRMAQIRYRALMVKYRRLCRRPEVPVTAIVACMTATEQAKATCQRLKRPVVNKDTA</sequence>
<reference evidence="1 2" key="1">
    <citation type="submission" date="2014-10" db="EMBL/GenBank/DDBJ databases">
        <title>Genome sequence of Erwinia typographi M043b.</title>
        <authorList>
            <person name="Chan K.-G."/>
            <person name="Tan W.-S."/>
        </authorList>
    </citation>
    <scope>NUCLEOTIDE SEQUENCE [LARGE SCALE GENOMIC DNA]</scope>
    <source>
        <strain evidence="1 2">M043b</strain>
    </source>
</reference>
<protein>
    <submittedName>
        <fullName evidence="1">Uncharacterized protein</fullName>
    </submittedName>
</protein>
<organism evidence="1 2">
    <name type="scientific">Erwinia typographi</name>
    <dbReference type="NCBI Taxonomy" id="371042"/>
    <lineage>
        <taxon>Bacteria</taxon>
        <taxon>Pseudomonadati</taxon>
        <taxon>Pseudomonadota</taxon>
        <taxon>Gammaproteobacteria</taxon>
        <taxon>Enterobacterales</taxon>
        <taxon>Erwiniaceae</taxon>
        <taxon>Erwinia</taxon>
    </lineage>
</organism>
<dbReference type="STRING" id="371042.NG99_07185"/>
<accession>A0A0A4AAB0</accession>
<proteinExistence type="predicted"/>
<keyword evidence="2" id="KW-1185">Reference proteome</keyword>
<dbReference type="RefSeq" id="WP_034890186.1">
    <property type="nucleotide sequence ID" value="NZ_JRUQ01000026.1"/>
</dbReference>
<dbReference type="EMBL" id="JRUQ01000026">
    <property type="protein sequence ID" value="KGT94763.1"/>
    <property type="molecule type" value="Genomic_DNA"/>
</dbReference>
<name>A0A0A4AAB0_9GAMM</name>
<dbReference type="AlphaFoldDB" id="A0A0A4AAB0"/>
<gene>
    <name evidence="1" type="ORF">NG99_07185</name>
</gene>
<comment type="caution">
    <text evidence="1">The sequence shown here is derived from an EMBL/GenBank/DDBJ whole genome shotgun (WGS) entry which is preliminary data.</text>
</comment>
<evidence type="ECO:0000313" key="1">
    <source>
        <dbReference type="EMBL" id="KGT94763.1"/>
    </source>
</evidence>